<feature type="transmembrane region" description="Helical" evidence="6">
    <location>
        <begin position="60"/>
        <end position="82"/>
    </location>
</feature>
<evidence type="ECO:0000256" key="5">
    <source>
        <dbReference type="ARBA" id="ARBA00023136"/>
    </source>
</evidence>
<comment type="similarity">
    <text evidence="2">Belongs to the nucleobase:cation symporter-2 (NCS2) (TC 2.A.40) family.</text>
</comment>
<dbReference type="PANTHER" id="PTHR11119">
    <property type="entry name" value="XANTHINE-URACIL / VITAMIN C PERMEASE FAMILY MEMBER"/>
    <property type="match status" value="1"/>
</dbReference>
<evidence type="ECO:0000256" key="2">
    <source>
        <dbReference type="ARBA" id="ARBA00008821"/>
    </source>
</evidence>
<sequence>MDNISQDKLSINGSKSAYSIAQSLQNSREPIFEEKNGRNVSLQYGPNDIPEWYKAIPLGFQQAMVCMAGLIVTPYVVSELVCAGDKTSELRAKLISTAFVITGIATILQSFLGLRLANLQGPAFAFFFGTLNAFASLPEMKCNSSTNEHVSDEDYLNKLRMIQGSLICASFIPMILGTTGLIGLIARRVGPITICPVLILLCLDNVGSVVDKAQTHWISLVQFVLMCSFATFLSEFQFPLPYFKHGKIHFVRYRLLGQFPYLFSIIISYTIAAILSGTNAEPEEGPARVDKKAAIDVLTKSPWFQVPYPGFGSLLSGLTGLGVGLTMYTENVAAVSLTRVASRFVMLTCGILLIALGLFTKFAAILATIPDPIIGGLLGMTMCLVFGIAITNLQTVDLKLSRNITIIGIAVMCGMYIPEYFTRHPVKTGSTEVNQILSILLEIRMIIGGLIAFILDNLVPATHKQRGFHIPLCSDGEKSQITLQKEAYDYPTPVNRILLKIPLISKLPFMPSKERLQSTLNYDNMVQP</sequence>
<dbReference type="GO" id="GO:0022857">
    <property type="term" value="F:transmembrane transporter activity"/>
    <property type="evidence" value="ECO:0007669"/>
    <property type="project" value="InterPro"/>
</dbReference>
<protein>
    <submittedName>
        <fullName evidence="8">Uncharacterized protein</fullName>
    </submittedName>
</protein>
<dbReference type="AlphaFoldDB" id="A0A914EBD5"/>
<evidence type="ECO:0000256" key="3">
    <source>
        <dbReference type="ARBA" id="ARBA00022692"/>
    </source>
</evidence>
<organism evidence="7 8">
    <name type="scientific">Acrobeloides nanus</name>
    <dbReference type="NCBI Taxonomy" id="290746"/>
    <lineage>
        <taxon>Eukaryota</taxon>
        <taxon>Metazoa</taxon>
        <taxon>Ecdysozoa</taxon>
        <taxon>Nematoda</taxon>
        <taxon>Chromadorea</taxon>
        <taxon>Rhabditida</taxon>
        <taxon>Tylenchina</taxon>
        <taxon>Cephalobomorpha</taxon>
        <taxon>Cephaloboidea</taxon>
        <taxon>Cephalobidae</taxon>
        <taxon>Acrobeloides</taxon>
    </lineage>
</organism>
<feature type="transmembrane region" description="Helical" evidence="6">
    <location>
        <begin position="373"/>
        <end position="393"/>
    </location>
</feature>
<evidence type="ECO:0000313" key="7">
    <source>
        <dbReference type="Proteomes" id="UP000887540"/>
    </source>
</evidence>
<feature type="transmembrane region" description="Helical" evidence="6">
    <location>
        <begin position="340"/>
        <end position="367"/>
    </location>
</feature>
<keyword evidence="3 6" id="KW-0812">Transmembrane</keyword>
<feature type="transmembrane region" description="Helical" evidence="6">
    <location>
        <begin position="94"/>
        <end position="112"/>
    </location>
</feature>
<dbReference type="GO" id="GO:0016020">
    <property type="term" value="C:membrane"/>
    <property type="evidence" value="ECO:0007669"/>
    <property type="project" value="UniProtKB-SubCell"/>
</dbReference>
<feature type="transmembrane region" description="Helical" evidence="6">
    <location>
        <begin position="255"/>
        <end position="275"/>
    </location>
</feature>
<keyword evidence="5 6" id="KW-0472">Membrane</keyword>
<reference evidence="8" key="1">
    <citation type="submission" date="2022-11" db="UniProtKB">
        <authorList>
            <consortium name="WormBaseParasite"/>
        </authorList>
    </citation>
    <scope>IDENTIFICATION</scope>
</reference>
<feature type="transmembrane region" description="Helical" evidence="6">
    <location>
        <begin position="192"/>
        <end position="210"/>
    </location>
</feature>
<feature type="transmembrane region" description="Helical" evidence="6">
    <location>
        <begin position="216"/>
        <end position="234"/>
    </location>
</feature>
<comment type="subcellular location">
    <subcellularLocation>
        <location evidence="1">Membrane</location>
        <topology evidence="1">Multi-pass membrane protein</topology>
    </subcellularLocation>
</comment>
<name>A0A914EBD5_9BILA</name>
<evidence type="ECO:0000256" key="1">
    <source>
        <dbReference type="ARBA" id="ARBA00004141"/>
    </source>
</evidence>
<feature type="transmembrane region" description="Helical" evidence="6">
    <location>
        <begin position="437"/>
        <end position="459"/>
    </location>
</feature>
<feature type="transmembrane region" description="Helical" evidence="6">
    <location>
        <begin position="400"/>
        <end position="417"/>
    </location>
</feature>
<evidence type="ECO:0000256" key="4">
    <source>
        <dbReference type="ARBA" id="ARBA00022989"/>
    </source>
</evidence>
<dbReference type="Pfam" id="PF00860">
    <property type="entry name" value="Xan_ur_permease"/>
    <property type="match status" value="1"/>
</dbReference>
<proteinExistence type="inferred from homology"/>
<dbReference type="InterPro" id="IPR006043">
    <property type="entry name" value="NCS2"/>
</dbReference>
<feature type="transmembrane region" description="Helical" evidence="6">
    <location>
        <begin position="161"/>
        <end position="185"/>
    </location>
</feature>
<keyword evidence="7" id="KW-1185">Reference proteome</keyword>
<dbReference type="WBParaSite" id="ACRNAN_scaffold6636.g7225.t1">
    <property type="protein sequence ID" value="ACRNAN_scaffold6636.g7225.t1"/>
    <property type="gene ID" value="ACRNAN_scaffold6636.g7225"/>
</dbReference>
<accession>A0A914EBD5</accession>
<evidence type="ECO:0000313" key="8">
    <source>
        <dbReference type="WBParaSite" id="ACRNAN_scaffold6636.g7225.t1"/>
    </source>
</evidence>
<keyword evidence="4 6" id="KW-1133">Transmembrane helix</keyword>
<evidence type="ECO:0000256" key="6">
    <source>
        <dbReference type="SAM" id="Phobius"/>
    </source>
</evidence>
<dbReference type="Proteomes" id="UP000887540">
    <property type="component" value="Unplaced"/>
</dbReference>
<feature type="transmembrane region" description="Helical" evidence="6">
    <location>
        <begin position="308"/>
        <end position="328"/>
    </location>
</feature>